<dbReference type="PANTHER" id="PTHR30160:SF7">
    <property type="entry name" value="ADP-HEPTOSE--LPS HEPTOSYLTRANSFERASE 2"/>
    <property type="match status" value="1"/>
</dbReference>
<reference evidence="6" key="1">
    <citation type="submission" date="2016-10" db="EMBL/GenBank/DDBJ databases">
        <authorList>
            <person name="de Groot N.N."/>
        </authorList>
    </citation>
    <scope>NUCLEOTIDE SEQUENCE</scope>
</reference>
<dbReference type="NCBIfam" id="TIGR02195">
    <property type="entry name" value="heptsyl_trn_II"/>
    <property type="match status" value="1"/>
</dbReference>
<dbReference type="InterPro" id="IPR002201">
    <property type="entry name" value="Glyco_trans_9"/>
</dbReference>
<comment type="similarity">
    <text evidence="3">Belongs to the glycosyltransferase 9 family.</text>
</comment>
<dbReference type="CDD" id="cd03789">
    <property type="entry name" value="GT9_LPS_heptosyltransferase"/>
    <property type="match status" value="1"/>
</dbReference>
<dbReference type="InterPro" id="IPR051199">
    <property type="entry name" value="LPS_LOS_Heptosyltrfase"/>
</dbReference>
<keyword evidence="2 6" id="KW-0808">Transferase</keyword>
<keyword evidence="1 6" id="KW-0328">Glycosyltransferase</keyword>
<dbReference type="GO" id="GO:0005829">
    <property type="term" value="C:cytosol"/>
    <property type="evidence" value="ECO:0007669"/>
    <property type="project" value="TreeGrafter"/>
</dbReference>
<dbReference type="EMBL" id="FPHY01000019">
    <property type="protein sequence ID" value="SFV85252.1"/>
    <property type="molecule type" value="Genomic_DNA"/>
</dbReference>
<sequence>MTTPAIENIVKQHPEVQITIFGSKVATEIFKHHPQVHRIVIDESRKQKYRLYYLYKLARQLGQFDWAISFRRTITSKLFIFFCKASFKKNYKRYNQIPTHQVNRYNDFINIILGMNNSALKLIIHTNSPSSKPPKADKKILGINPGASYGSAKRWYPAEFAKVAGALANDYDIIIFGGEKERDIAQDIEKSLIKMGGIHYQNLAGKTSVSELLKHIEQLDLFITGDSGPMHVAAAFQIPTITIFGPTKDEETAQWMNAKSVIVKQNLNCQPCMKRICPLGHHDCMRTIKANEVLNATVKILAQSNDKAYAQ</sequence>
<dbReference type="PANTHER" id="PTHR30160">
    <property type="entry name" value="TETRAACYLDISACCHARIDE 4'-KINASE-RELATED"/>
    <property type="match status" value="1"/>
</dbReference>
<evidence type="ECO:0000256" key="1">
    <source>
        <dbReference type="ARBA" id="ARBA00022676"/>
    </source>
</evidence>
<evidence type="ECO:0000256" key="4">
    <source>
        <dbReference type="ARBA" id="ARBA00044042"/>
    </source>
</evidence>
<comment type="catalytic activity">
    <reaction evidence="5">
        <text>an L-alpha-D-Hep-(1-&gt;5)-[alpha-Kdo-(2-&gt;4)]-alpha-Kdo-(2-&gt;6)-lipid A + ADP-L-glycero-beta-D-manno-heptose = an L-alpha-D-Hep-(1-&gt;3)-L-alpha-D-Hep-(1-&gt;5)-[alpha-Kdo-(2-&gt;4)]-alpha-Kdo-(2-&gt;6)-lipid A + ADP + H(+)</text>
        <dbReference type="Rhea" id="RHEA:74071"/>
        <dbReference type="ChEBI" id="CHEBI:15378"/>
        <dbReference type="ChEBI" id="CHEBI:61506"/>
        <dbReference type="ChEBI" id="CHEBI:193068"/>
        <dbReference type="ChEBI" id="CHEBI:193069"/>
        <dbReference type="ChEBI" id="CHEBI:456216"/>
        <dbReference type="EC" id="2.4.99.24"/>
    </reaction>
</comment>
<evidence type="ECO:0000256" key="5">
    <source>
        <dbReference type="ARBA" id="ARBA00047503"/>
    </source>
</evidence>
<evidence type="ECO:0000256" key="3">
    <source>
        <dbReference type="ARBA" id="ARBA00043995"/>
    </source>
</evidence>
<evidence type="ECO:0000313" key="6">
    <source>
        <dbReference type="EMBL" id="SFV85252.1"/>
    </source>
</evidence>
<dbReference type="Gene3D" id="3.40.50.2000">
    <property type="entry name" value="Glycogen Phosphorylase B"/>
    <property type="match status" value="2"/>
</dbReference>
<dbReference type="GO" id="GO:0009244">
    <property type="term" value="P:lipopolysaccharide core region biosynthetic process"/>
    <property type="evidence" value="ECO:0007669"/>
    <property type="project" value="TreeGrafter"/>
</dbReference>
<dbReference type="InterPro" id="IPR011910">
    <property type="entry name" value="RfaF"/>
</dbReference>
<dbReference type="Pfam" id="PF01075">
    <property type="entry name" value="Glyco_transf_9"/>
    <property type="match status" value="1"/>
</dbReference>
<name>A0A1W1DTZ1_9ZZZZ</name>
<accession>A0A1W1DTZ1</accession>
<protein>
    <recommendedName>
        <fullName evidence="4">lipopolysaccharide heptosyltransferase II</fullName>
        <ecNumber evidence="4">2.4.99.24</ecNumber>
    </recommendedName>
</protein>
<dbReference type="GO" id="GO:0008713">
    <property type="term" value="F:ADP-heptose-lipopolysaccharide heptosyltransferase activity"/>
    <property type="evidence" value="ECO:0007669"/>
    <property type="project" value="UniProtKB-EC"/>
</dbReference>
<dbReference type="AlphaFoldDB" id="A0A1W1DTZ1"/>
<dbReference type="SUPFAM" id="SSF53756">
    <property type="entry name" value="UDP-Glycosyltransferase/glycogen phosphorylase"/>
    <property type="match status" value="1"/>
</dbReference>
<gene>
    <name evidence="6" type="ORF">MNB_SUP05-SYMBIONT-4-248</name>
</gene>
<proteinExistence type="inferred from homology"/>
<dbReference type="EC" id="2.4.99.24" evidence="4"/>
<evidence type="ECO:0000256" key="2">
    <source>
        <dbReference type="ARBA" id="ARBA00022679"/>
    </source>
</evidence>
<organism evidence="6">
    <name type="scientific">hydrothermal vent metagenome</name>
    <dbReference type="NCBI Taxonomy" id="652676"/>
    <lineage>
        <taxon>unclassified sequences</taxon>
        <taxon>metagenomes</taxon>
        <taxon>ecological metagenomes</taxon>
    </lineage>
</organism>